<dbReference type="OrthoDB" id="663842at2"/>
<sequence>MIKLSLLFLFLFVLQVTQADSAVFKVAELRNEYLEASKDEEAAKLFHKKMSAYKEKHPDPVVLAYKAASEAVMAKYVWNPYSKLKQLRTAEAIFQDAVALDKEHPEIRFLRFTVEQFVPRYLNLSKHVEEDKRVIIRRLKEHPDSGVSTAMARRIKDFMLMGENTTAEEKKVLRSIEI</sequence>
<dbReference type="Proteomes" id="UP000198432">
    <property type="component" value="Unassembled WGS sequence"/>
</dbReference>
<feature type="signal peptide" evidence="1">
    <location>
        <begin position="1"/>
        <end position="19"/>
    </location>
</feature>
<organism evidence="2 3">
    <name type="scientific">Pontibacter ummariensis</name>
    <dbReference type="NCBI Taxonomy" id="1610492"/>
    <lineage>
        <taxon>Bacteria</taxon>
        <taxon>Pseudomonadati</taxon>
        <taxon>Bacteroidota</taxon>
        <taxon>Cytophagia</taxon>
        <taxon>Cytophagales</taxon>
        <taxon>Hymenobacteraceae</taxon>
        <taxon>Pontibacter</taxon>
    </lineage>
</organism>
<dbReference type="RefSeq" id="WP_089318993.1">
    <property type="nucleotide sequence ID" value="NZ_FZOQ01000007.1"/>
</dbReference>
<evidence type="ECO:0000256" key="1">
    <source>
        <dbReference type="SAM" id="SignalP"/>
    </source>
</evidence>
<protein>
    <submittedName>
        <fullName evidence="2">Uncharacterized protein</fullName>
    </submittedName>
</protein>
<keyword evidence="3" id="KW-1185">Reference proteome</keyword>
<evidence type="ECO:0000313" key="3">
    <source>
        <dbReference type="Proteomes" id="UP000198432"/>
    </source>
</evidence>
<dbReference type="EMBL" id="FZOQ01000007">
    <property type="protein sequence ID" value="SNS48905.1"/>
    <property type="molecule type" value="Genomic_DNA"/>
</dbReference>
<name>A0A239EWA8_9BACT</name>
<feature type="chain" id="PRO_5012647321" evidence="1">
    <location>
        <begin position="20"/>
        <end position="178"/>
    </location>
</feature>
<accession>A0A239EWA8</accession>
<keyword evidence="1" id="KW-0732">Signal</keyword>
<reference evidence="3" key="1">
    <citation type="submission" date="2017-06" db="EMBL/GenBank/DDBJ databases">
        <authorList>
            <person name="Varghese N."/>
            <person name="Submissions S."/>
        </authorList>
    </citation>
    <scope>NUCLEOTIDE SEQUENCE [LARGE SCALE GENOMIC DNA]</scope>
    <source>
        <strain evidence="3">NKM1</strain>
    </source>
</reference>
<proteinExistence type="predicted"/>
<evidence type="ECO:0000313" key="2">
    <source>
        <dbReference type="EMBL" id="SNS48905.1"/>
    </source>
</evidence>
<dbReference type="AlphaFoldDB" id="A0A239EWA8"/>
<gene>
    <name evidence="2" type="ORF">SAMN06296052_107101</name>
</gene>